<evidence type="ECO:0000313" key="5">
    <source>
        <dbReference type="Proteomes" id="UP000320672"/>
    </source>
</evidence>
<dbReference type="PANTHER" id="PTHR44591">
    <property type="entry name" value="STRESS RESPONSE REGULATOR PROTEIN 1"/>
    <property type="match status" value="1"/>
</dbReference>
<dbReference type="InterPro" id="IPR001789">
    <property type="entry name" value="Sig_transdc_resp-reg_receiver"/>
</dbReference>
<dbReference type="CDD" id="cd17536">
    <property type="entry name" value="REC_YesN-like"/>
    <property type="match status" value="1"/>
</dbReference>
<dbReference type="SUPFAM" id="SSF52172">
    <property type="entry name" value="CheY-like"/>
    <property type="match status" value="1"/>
</dbReference>
<evidence type="ECO:0000256" key="1">
    <source>
        <dbReference type="ARBA" id="ARBA00022553"/>
    </source>
</evidence>
<evidence type="ECO:0000259" key="3">
    <source>
        <dbReference type="PROSITE" id="PS50110"/>
    </source>
</evidence>
<proteinExistence type="predicted"/>
<keyword evidence="1 2" id="KW-0597">Phosphoprotein</keyword>
<dbReference type="PROSITE" id="PS50110">
    <property type="entry name" value="RESPONSE_REGULATORY"/>
    <property type="match status" value="1"/>
</dbReference>
<dbReference type="PANTHER" id="PTHR44591:SF23">
    <property type="entry name" value="CHEY SUBFAMILY"/>
    <property type="match status" value="1"/>
</dbReference>
<dbReference type="InterPro" id="IPR050595">
    <property type="entry name" value="Bact_response_regulator"/>
</dbReference>
<protein>
    <submittedName>
        <fullName evidence="4">Putative transcriptional regulatory protein pdtaR</fullName>
    </submittedName>
</protein>
<organism evidence="4 5">
    <name type="scientific">Roseimaritima multifibrata</name>
    <dbReference type="NCBI Taxonomy" id="1930274"/>
    <lineage>
        <taxon>Bacteria</taxon>
        <taxon>Pseudomonadati</taxon>
        <taxon>Planctomycetota</taxon>
        <taxon>Planctomycetia</taxon>
        <taxon>Pirellulales</taxon>
        <taxon>Pirellulaceae</taxon>
        <taxon>Roseimaritima</taxon>
    </lineage>
</organism>
<accession>A0A517MDQ9</accession>
<evidence type="ECO:0000256" key="2">
    <source>
        <dbReference type="PROSITE-ProRule" id="PRU00169"/>
    </source>
</evidence>
<feature type="modified residue" description="4-aspartylphosphate" evidence="2">
    <location>
        <position position="56"/>
    </location>
</feature>
<dbReference type="SMART" id="SM00448">
    <property type="entry name" value="REC"/>
    <property type="match status" value="1"/>
</dbReference>
<dbReference type="Gene3D" id="3.40.50.2300">
    <property type="match status" value="1"/>
</dbReference>
<evidence type="ECO:0000313" key="4">
    <source>
        <dbReference type="EMBL" id="QDS93024.1"/>
    </source>
</evidence>
<dbReference type="Proteomes" id="UP000320672">
    <property type="component" value="Chromosome"/>
</dbReference>
<gene>
    <name evidence="4" type="primary">pdtaR</name>
    <name evidence="4" type="ORF">FF011L_17790</name>
</gene>
<dbReference type="InterPro" id="IPR011006">
    <property type="entry name" value="CheY-like_superfamily"/>
</dbReference>
<name>A0A517MDQ9_9BACT</name>
<dbReference type="GO" id="GO:0000160">
    <property type="term" value="P:phosphorelay signal transduction system"/>
    <property type="evidence" value="ECO:0007669"/>
    <property type="project" value="InterPro"/>
</dbReference>
<sequence length="119" mass="13021">MTPPLRIVIADDEQDIRHGLHRLLAKLAYEVVGEASNGHELLSCCRETTPDVVITDIRMPIMSGIEAANELSKTHSIPIIVVSAHERPQTQTECISDFLLKPVSLTSLQAAIIRACPQA</sequence>
<dbReference type="EMBL" id="CP036262">
    <property type="protein sequence ID" value="QDS93024.1"/>
    <property type="molecule type" value="Genomic_DNA"/>
</dbReference>
<feature type="domain" description="Response regulatory" evidence="3">
    <location>
        <begin position="6"/>
        <end position="116"/>
    </location>
</feature>
<dbReference type="AlphaFoldDB" id="A0A517MDQ9"/>
<dbReference type="OrthoDB" id="9779069at2"/>
<dbReference type="RefSeq" id="WP_145351179.1">
    <property type="nucleotide sequence ID" value="NZ_CP036262.1"/>
</dbReference>
<dbReference type="KEGG" id="rml:FF011L_17790"/>
<reference evidence="4 5" key="1">
    <citation type="submission" date="2019-02" db="EMBL/GenBank/DDBJ databases">
        <title>Deep-cultivation of Planctomycetes and their phenomic and genomic characterization uncovers novel biology.</title>
        <authorList>
            <person name="Wiegand S."/>
            <person name="Jogler M."/>
            <person name="Boedeker C."/>
            <person name="Pinto D."/>
            <person name="Vollmers J."/>
            <person name="Rivas-Marin E."/>
            <person name="Kohn T."/>
            <person name="Peeters S.H."/>
            <person name="Heuer A."/>
            <person name="Rast P."/>
            <person name="Oberbeckmann S."/>
            <person name="Bunk B."/>
            <person name="Jeske O."/>
            <person name="Meyerdierks A."/>
            <person name="Storesund J.E."/>
            <person name="Kallscheuer N."/>
            <person name="Luecker S."/>
            <person name="Lage O.M."/>
            <person name="Pohl T."/>
            <person name="Merkel B.J."/>
            <person name="Hornburger P."/>
            <person name="Mueller R.-W."/>
            <person name="Bruemmer F."/>
            <person name="Labrenz M."/>
            <person name="Spormann A.M."/>
            <person name="Op den Camp H."/>
            <person name="Overmann J."/>
            <person name="Amann R."/>
            <person name="Jetten M.S.M."/>
            <person name="Mascher T."/>
            <person name="Medema M.H."/>
            <person name="Devos D.P."/>
            <person name="Kaster A.-K."/>
            <person name="Ovreas L."/>
            <person name="Rohde M."/>
            <person name="Galperin M.Y."/>
            <person name="Jogler C."/>
        </authorList>
    </citation>
    <scope>NUCLEOTIDE SEQUENCE [LARGE SCALE GENOMIC DNA]</scope>
    <source>
        <strain evidence="4 5">FF011L</strain>
    </source>
</reference>
<dbReference type="Pfam" id="PF00072">
    <property type="entry name" value="Response_reg"/>
    <property type="match status" value="1"/>
</dbReference>
<keyword evidence="5" id="KW-1185">Reference proteome</keyword>